<evidence type="ECO:0000259" key="6">
    <source>
        <dbReference type="PROSITE" id="PS50234"/>
    </source>
</evidence>
<dbReference type="Pfam" id="PF13519">
    <property type="entry name" value="VWA_2"/>
    <property type="match status" value="1"/>
</dbReference>
<dbReference type="Gene3D" id="3.40.50.410">
    <property type="entry name" value="von Willebrand factor, type A domain"/>
    <property type="match status" value="1"/>
</dbReference>
<feature type="transmembrane region" description="Helical" evidence="5">
    <location>
        <begin position="282"/>
        <end position="301"/>
    </location>
</feature>
<sequence>MFEGVFFEFPKVISFLFIFLACEALCRMRHQGFYFPHLAAFAAVTLKPSFWLWLLKWASIILLLVALMSPVKERVYQPVSTPGYAISLVVDASASMRNGDFDPDDRTRSRFEAVQEILQAFVTQRSSDSVGLVVFGTRTFTAAPPTTDMGMLSQIIGQLYVGIAGKYTALYEAMARGIVSLHGAKSAEKIVVVLTDGRNTPGAPVGSDVVGGLAAKEGVRLYAVVIGEEPAPQESILETLTAQSGGAYFTARDSASLADVYAQIDTLEKSPQRPPVLIVNEYYYIYPLFAGFLTLLLYIYLRNRSVA</sequence>
<evidence type="ECO:0000256" key="3">
    <source>
        <dbReference type="ARBA" id="ARBA00022989"/>
    </source>
</evidence>
<keyword evidence="4 5" id="KW-0472">Membrane</keyword>
<reference evidence="7 8" key="1">
    <citation type="submission" date="2024-03" db="EMBL/GenBank/DDBJ databases">
        <title>Sulfurimonas sp. HSL3-1.</title>
        <authorList>
            <person name="Wang S."/>
        </authorList>
    </citation>
    <scope>NUCLEOTIDE SEQUENCE [LARGE SCALE GENOMIC DNA]</scope>
    <source>
        <strain evidence="7 8">HSL3-1</strain>
    </source>
</reference>
<dbReference type="SMART" id="SM00327">
    <property type="entry name" value="VWA"/>
    <property type="match status" value="1"/>
</dbReference>
<name>A0ABZ3H7I7_9BACT</name>
<dbReference type="PROSITE" id="PS50234">
    <property type="entry name" value="VWFA"/>
    <property type="match status" value="1"/>
</dbReference>
<feature type="domain" description="VWFA" evidence="6">
    <location>
        <begin position="85"/>
        <end position="264"/>
    </location>
</feature>
<evidence type="ECO:0000313" key="8">
    <source>
        <dbReference type="Proteomes" id="UP001447842"/>
    </source>
</evidence>
<evidence type="ECO:0000256" key="5">
    <source>
        <dbReference type="SAM" id="Phobius"/>
    </source>
</evidence>
<keyword evidence="2 5" id="KW-0812">Transmembrane</keyword>
<organism evidence="7 8">
    <name type="scientific">Sulfurimonas diazotrophicus</name>
    <dbReference type="NCBI Taxonomy" id="3131939"/>
    <lineage>
        <taxon>Bacteria</taxon>
        <taxon>Pseudomonadati</taxon>
        <taxon>Campylobacterota</taxon>
        <taxon>Epsilonproteobacteria</taxon>
        <taxon>Campylobacterales</taxon>
        <taxon>Sulfurimonadaceae</taxon>
        <taxon>Sulfurimonas</taxon>
    </lineage>
</organism>
<evidence type="ECO:0000256" key="4">
    <source>
        <dbReference type="ARBA" id="ARBA00023136"/>
    </source>
</evidence>
<dbReference type="EMBL" id="CP147920">
    <property type="protein sequence ID" value="XAU14510.1"/>
    <property type="molecule type" value="Genomic_DNA"/>
</dbReference>
<evidence type="ECO:0000313" key="7">
    <source>
        <dbReference type="EMBL" id="XAU14510.1"/>
    </source>
</evidence>
<dbReference type="PANTHER" id="PTHR22550">
    <property type="entry name" value="SPORE GERMINATION PROTEIN"/>
    <property type="match status" value="1"/>
</dbReference>
<accession>A0ABZ3H7I7</accession>
<dbReference type="InterPro" id="IPR036465">
    <property type="entry name" value="vWFA_dom_sf"/>
</dbReference>
<evidence type="ECO:0000256" key="1">
    <source>
        <dbReference type="ARBA" id="ARBA00022475"/>
    </source>
</evidence>
<dbReference type="RefSeq" id="WP_345972217.1">
    <property type="nucleotide sequence ID" value="NZ_CP147920.1"/>
</dbReference>
<keyword evidence="3 5" id="KW-1133">Transmembrane helix</keyword>
<dbReference type="InterPro" id="IPR050768">
    <property type="entry name" value="UPF0353/GerABKA_families"/>
</dbReference>
<dbReference type="SUPFAM" id="SSF53300">
    <property type="entry name" value="vWA-like"/>
    <property type="match status" value="1"/>
</dbReference>
<dbReference type="PANTHER" id="PTHR22550:SF5">
    <property type="entry name" value="LEUCINE ZIPPER PROTEIN 4"/>
    <property type="match status" value="1"/>
</dbReference>
<proteinExistence type="predicted"/>
<protein>
    <submittedName>
        <fullName evidence="7">VWA domain-containing protein</fullName>
    </submittedName>
</protein>
<keyword evidence="1" id="KW-1003">Cell membrane</keyword>
<dbReference type="InterPro" id="IPR002035">
    <property type="entry name" value="VWF_A"/>
</dbReference>
<evidence type="ECO:0000256" key="2">
    <source>
        <dbReference type="ARBA" id="ARBA00022692"/>
    </source>
</evidence>
<gene>
    <name evidence="7" type="ORF">WCY31_09660</name>
</gene>
<keyword evidence="8" id="KW-1185">Reference proteome</keyword>
<dbReference type="Proteomes" id="UP001447842">
    <property type="component" value="Chromosome"/>
</dbReference>